<keyword evidence="1" id="KW-0812">Transmembrane</keyword>
<accession>A0A3B4UQG4</accession>
<keyword evidence="3" id="KW-1185">Reference proteome</keyword>
<sequence>MLDKHTNKCVSSKTETGVKKICSAGQTWDELIGTCLHSKTETRPEPDRPTEPPLQADVNQVRVIAPVPQADPMLMLSPALWIFVVLATMGSILALALWFIIYRRETRQGSTSGKDDWRLEPLQKTIHPPPSERNGQAQMFQRAAEAPWSCPHLHLGAQTGSKWEDCSGIIACRGLAKHAGKEAGEGLPACSRVRGHKIPLPATELGGTALVTTKTVECNDLM</sequence>
<dbReference type="AlphaFoldDB" id="A0A3B4UQG4"/>
<dbReference type="Proteomes" id="UP000261420">
    <property type="component" value="Unplaced"/>
</dbReference>
<name>A0A3B4UQG4_SERDU</name>
<keyword evidence="1" id="KW-0472">Membrane</keyword>
<dbReference type="GeneTree" id="ENSGT00940000176980"/>
<proteinExistence type="predicted"/>
<reference evidence="2" key="1">
    <citation type="submission" date="2025-08" db="UniProtKB">
        <authorList>
            <consortium name="Ensembl"/>
        </authorList>
    </citation>
    <scope>IDENTIFICATION</scope>
</reference>
<reference evidence="2" key="2">
    <citation type="submission" date="2025-09" db="UniProtKB">
        <authorList>
            <consortium name="Ensembl"/>
        </authorList>
    </citation>
    <scope>IDENTIFICATION</scope>
</reference>
<protein>
    <submittedName>
        <fullName evidence="2">Uncharacterized LOC111239182</fullName>
    </submittedName>
</protein>
<dbReference type="OMA" id="ALWFIIY"/>
<organism evidence="2 3">
    <name type="scientific">Seriola dumerili</name>
    <name type="common">Greater amberjack</name>
    <name type="synonym">Caranx dumerili</name>
    <dbReference type="NCBI Taxonomy" id="41447"/>
    <lineage>
        <taxon>Eukaryota</taxon>
        <taxon>Metazoa</taxon>
        <taxon>Chordata</taxon>
        <taxon>Craniata</taxon>
        <taxon>Vertebrata</taxon>
        <taxon>Euteleostomi</taxon>
        <taxon>Actinopterygii</taxon>
        <taxon>Neopterygii</taxon>
        <taxon>Teleostei</taxon>
        <taxon>Neoteleostei</taxon>
        <taxon>Acanthomorphata</taxon>
        <taxon>Carangaria</taxon>
        <taxon>Carangiformes</taxon>
        <taxon>Carangidae</taxon>
        <taxon>Seriola</taxon>
    </lineage>
</organism>
<keyword evidence="1" id="KW-1133">Transmembrane helix</keyword>
<evidence type="ECO:0000256" key="1">
    <source>
        <dbReference type="SAM" id="Phobius"/>
    </source>
</evidence>
<dbReference type="Ensembl" id="ENSSDUT00000021075.1">
    <property type="protein sequence ID" value="ENSSDUP00000020699.1"/>
    <property type="gene ID" value="ENSSDUG00000015075.1"/>
</dbReference>
<evidence type="ECO:0000313" key="3">
    <source>
        <dbReference type="Proteomes" id="UP000261420"/>
    </source>
</evidence>
<feature type="transmembrane region" description="Helical" evidence="1">
    <location>
        <begin position="79"/>
        <end position="101"/>
    </location>
</feature>
<evidence type="ECO:0000313" key="2">
    <source>
        <dbReference type="Ensembl" id="ENSSDUP00000020699.1"/>
    </source>
</evidence>